<dbReference type="SUPFAM" id="SSF53756">
    <property type="entry name" value="UDP-Glycosyltransferase/glycogen phosphorylase"/>
    <property type="match status" value="1"/>
</dbReference>
<proteinExistence type="predicted"/>
<dbReference type="AlphaFoldDB" id="A0AAF1BEH4"/>
<dbReference type="Gene3D" id="3.40.50.2000">
    <property type="entry name" value="Glycogen Phosphorylase B"/>
    <property type="match status" value="1"/>
</dbReference>
<accession>A0AAF1BEH4</accession>
<keyword evidence="2" id="KW-1185">Reference proteome</keyword>
<dbReference type="EMBL" id="CP093351">
    <property type="protein sequence ID" value="WOH15098.1"/>
    <property type="molecule type" value="Genomic_DNA"/>
</dbReference>
<protein>
    <submittedName>
        <fullName evidence="1">Uncharacterized protein</fullName>
    </submittedName>
</protein>
<sequence length="92" mass="10414">MFVSQVLGIGVEVGVEDWRFFSEDRKIVTRDEIEKAVRVLMDGGDRVDEITRKSKELGDKAVGAMKRGGSSYENLSNLIGELKQLRVKRLEE</sequence>
<evidence type="ECO:0000313" key="2">
    <source>
        <dbReference type="Proteomes" id="UP000077755"/>
    </source>
</evidence>
<name>A0AAF1BEH4_DAUCS</name>
<reference evidence="1" key="2">
    <citation type="submission" date="2022-03" db="EMBL/GenBank/DDBJ databases">
        <title>Draft title - Genomic analysis of global carrot germplasm unveils the trajectory of domestication and the origin of high carotenoid orange carrot.</title>
        <authorList>
            <person name="Iorizzo M."/>
            <person name="Ellison S."/>
            <person name="Senalik D."/>
            <person name="Macko-Podgorni A."/>
            <person name="Grzebelus D."/>
            <person name="Bostan H."/>
            <person name="Rolling W."/>
            <person name="Curaba J."/>
            <person name="Simon P."/>
        </authorList>
    </citation>
    <scope>NUCLEOTIDE SEQUENCE</scope>
    <source>
        <tissue evidence="1">Leaf</tissue>
    </source>
</reference>
<dbReference type="Proteomes" id="UP000077755">
    <property type="component" value="Chromosome 9"/>
</dbReference>
<organism evidence="1 2">
    <name type="scientific">Daucus carota subsp. sativus</name>
    <name type="common">Carrot</name>
    <dbReference type="NCBI Taxonomy" id="79200"/>
    <lineage>
        <taxon>Eukaryota</taxon>
        <taxon>Viridiplantae</taxon>
        <taxon>Streptophyta</taxon>
        <taxon>Embryophyta</taxon>
        <taxon>Tracheophyta</taxon>
        <taxon>Spermatophyta</taxon>
        <taxon>Magnoliopsida</taxon>
        <taxon>eudicotyledons</taxon>
        <taxon>Gunneridae</taxon>
        <taxon>Pentapetalae</taxon>
        <taxon>asterids</taxon>
        <taxon>campanulids</taxon>
        <taxon>Apiales</taxon>
        <taxon>Apiaceae</taxon>
        <taxon>Apioideae</taxon>
        <taxon>Scandiceae</taxon>
        <taxon>Daucinae</taxon>
        <taxon>Daucus</taxon>
        <taxon>Daucus sect. Daucus</taxon>
    </lineage>
</organism>
<gene>
    <name evidence="1" type="ORF">DCAR_0934635</name>
</gene>
<reference evidence="1" key="1">
    <citation type="journal article" date="2016" name="Nat. Genet.">
        <title>A high-quality carrot genome assembly provides new insights into carotenoid accumulation and asterid genome evolution.</title>
        <authorList>
            <person name="Iorizzo M."/>
            <person name="Ellison S."/>
            <person name="Senalik D."/>
            <person name="Zeng P."/>
            <person name="Satapoomin P."/>
            <person name="Huang J."/>
            <person name="Bowman M."/>
            <person name="Iovene M."/>
            <person name="Sanseverino W."/>
            <person name="Cavagnaro P."/>
            <person name="Yildiz M."/>
            <person name="Macko-Podgorni A."/>
            <person name="Moranska E."/>
            <person name="Grzebelus E."/>
            <person name="Grzebelus D."/>
            <person name="Ashrafi H."/>
            <person name="Zheng Z."/>
            <person name="Cheng S."/>
            <person name="Spooner D."/>
            <person name="Van Deynze A."/>
            <person name="Simon P."/>
        </authorList>
    </citation>
    <scope>NUCLEOTIDE SEQUENCE</scope>
    <source>
        <tissue evidence="1">Leaf</tissue>
    </source>
</reference>
<evidence type="ECO:0000313" key="1">
    <source>
        <dbReference type="EMBL" id="WOH15098.1"/>
    </source>
</evidence>